<accession>A0A813XP23</accession>
<comment type="caution">
    <text evidence="1">The sequence shown here is derived from an EMBL/GenBank/DDBJ whole genome shotgun (WGS) entry which is preliminary data.</text>
</comment>
<dbReference type="AlphaFoldDB" id="A0A813XP23"/>
<reference evidence="1" key="1">
    <citation type="submission" date="2021-02" db="EMBL/GenBank/DDBJ databases">
        <authorList>
            <person name="Nowell W R."/>
        </authorList>
    </citation>
    <scope>NUCLEOTIDE SEQUENCE</scope>
</reference>
<sequence>MNCDNSARDKIITDWYFREWIGDNSHLPEAEDVVIFMKILIDIMATNGKLNEHERCYIIGRAAILGVPQEKLDELHTYQADTSENNPNFNLPHVKKTRMGLIHNLFRVLSIDHKIHPKDIKTIYTLGKKLGATEEQIQQIQSLYEDEEKLREKRASLLFPHGFNDALKEYQKLH</sequence>
<dbReference type="SUPFAM" id="SSF158682">
    <property type="entry name" value="TerB-like"/>
    <property type="match status" value="1"/>
</dbReference>
<dbReference type="Proteomes" id="UP000663845">
    <property type="component" value="Unassembled WGS sequence"/>
</dbReference>
<evidence type="ECO:0000313" key="2">
    <source>
        <dbReference type="Proteomes" id="UP000663845"/>
    </source>
</evidence>
<evidence type="ECO:0008006" key="3">
    <source>
        <dbReference type="Google" id="ProtNLM"/>
    </source>
</evidence>
<proteinExistence type="predicted"/>
<organism evidence="1 2">
    <name type="scientific">Adineta steineri</name>
    <dbReference type="NCBI Taxonomy" id="433720"/>
    <lineage>
        <taxon>Eukaryota</taxon>
        <taxon>Metazoa</taxon>
        <taxon>Spiralia</taxon>
        <taxon>Gnathifera</taxon>
        <taxon>Rotifera</taxon>
        <taxon>Eurotatoria</taxon>
        <taxon>Bdelloidea</taxon>
        <taxon>Adinetida</taxon>
        <taxon>Adinetidae</taxon>
        <taxon>Adineta</taxon>
    </lineage>
</organism>
<dbReference type="Gene3D" id="1.10.3680.10">
    <property type="entry name" value="TerB-like"/>
    <property type="match status" value="1"/>
</dbReference>
<protein>
    <recommendedName>
        <fullName evidence="3">TerB family tellurite resistance protein</fullName>
    </recommendedName>
</protein>
<gene>
    <name evidence="1" type="ORF">JYZ213_LOCUS9385</name>
</gene>
<name>A0A813XP23_9BILA</name>
<evidence type="ECO:0000313" key="1">
    <source>
        <dbReference type="EMBL" id="CAF0879058.1"/>
    </source>
</evidence>
<dbReference type="InterPro" id="IPR029024">
    <property type="entry name" value="TerB-like"/>
</dbReference>
<dbReference type="EMBL" id="CAJNOG010000066">
    <property type="protein sequence ID" value="CAF0879058.1"/>
    <property type="molecule type" value="Genomic_DNA"/>
</dbReference>